<dbReference type="EMBL" id="BAAATZ010000024">
    <property type="protein sequence ID" value="GAA2732974.1"/>
    <property type="molecule type" value="Genomic_DNA"/>
</dbReference>
<feature type="region of interest" description="Disordered" evidence="1">
    <location>
        <begin position="1"/>
        <end position="25"/>
    </location>
</feature>
<organism evidence="2 3">
    <name type="scientific">Actinocorallia aurantiaca</name>
    <dbReference type="NCBI Taxonomy" id="46204"/>
    <lineage>
        <taxon>Bacteria</taxon>
        <taxon>Bacillati</taxon>
        <taxon>Actinomycetota</taxon>
        <taxon>Actinomycetes</taxon>
        <taxon>Streptosporangiales</taxon>
        <taxon>Thermomonosporaceae</taxon>
        <taxon>Actinocorallia</taxon>
    </lineage>
</organism>
<reference evidence="3" key="1">
    <citation type="journal article" date="2019" name="Int. J. Syst. Evol. Microbiol.">
        <title>The Global Catalogue of Microorganisms (GCM) 10K type strain sequencing project: providing services to taxonomists for standard genome sequencing and annotation.</title>
        <authorList>
            <consortium name="The Broad Institute Genomics Platform"/>
            <consortium name="The Broad Institute Genome Sequencing Center for Infectious Disease"/>
            <person name="Wu L."/>
            <person name="Ma J."/>
        </authorList>
    </citation>
    <scope>NUCLEOTIDE SEQUENCE [LARGE SCALE GENOMIC DNA]</scope>
    <source>
        <strain evidence="3">JCM 8201</strain>
    </source>
</reference>
<name>A0ABP6GZC2_9ACTN</name>
<evidence type="ECO:0000313" key="3">
    <source>
        <dbReference type="Proteomes" id="UP001501842"/>
    </source>
</evidence>
<proteinExistence type="predicted"/>
<evidence type="ECO:0000256" key="1">
    <source>
        <dbReference type="SAM" id="MobiDB-lite"/>
    </source>
</evidence>
<comment type="caution">
    <text evidence="2">The sequence shown here is derived from an EMBL/GenBank/DDBJ whole genome shotgun (WGS) entry which is preliminary data.</text>
</comment>
<protein>
    <submittedName>
        <fullName evidence="2">Uncharacterized protein</fullName>
    </submittedName>
</protein>
<dbReference type="Proteomes" id="UP001501842">
    <property type="component" value="Unassembled WGS sequence"/>
</dbReference>
<sequence>MTRPRCGSRSDQTPQRQPRSTARDSMRKTYQLLRQAEVFWTHLTNATVGPRADHEGAGREKRGRYLRIAVRPASSPPRLMDYDCGAMREIRFSAAFTWPFVSGSIV</sequence>
<evidence type="ECO:0000313" key="2">
    <source>
        <dbReference type="EMBL" id="GAA2732974.1"/>
    </source>
</evidence>
<keyword evidence="3" id="KW-1185">Reference proteome</keyword>
<feature type="compositionally biased region" description="Polar residues" evidence="1">
    <location>
        <begin position="9"/>
        <end position="20"/>
    </location>
</feature>
<gene>
    <name evidence="2" type="ORF">GCM10010439_51880</name>
</gene>
<accession>A0ABP6GZC2</accession>